<evidence type="ECO:0000313" key="8">
    <source>
        <dbReference type="EMBL" id="SPC93441.1"/>
    </source>
</evidence>
<dbReference type="PANTHER" id="PTHR31973:SF195">
    <property type="entry name" value="MUDR FAMILY TRANSPOSASE"/>
    <property type="match status" value="1"/>
</dbReference>
<dbReference type="GO" id="GO:0008270">
    <property type="term" value="F:zinc ion binding"/>
    <property type="evidence" value="ECO:0007669"/>
    <property type="project" value="UniProtKB-KW"/>
</dbReference>
<evidence type="ECO:0000256" key="1">
    <source>
        <dbReference type="ARBA" id="ARBA00022723"/>
    </source>
</evidence>
<keyword evidence="3" id="KW-0862">Zinc</keyword>
<feature type="domain" description="SWIM-type" evidence="7">
    <location>
        <begin position="632"/>
        <end position="664"/>
    </location>
</feature>
<feature type="region of interest" description="Disordered" evidence="5">
    <location>
        <begin position="198"/>
        <end position="227"/>
    </location>
</feature>
<protein>
    <recommendedName>
        <fullName evidence="9">SWIM-type domain-containing protein</fullName>
    </recommendedName>
</protein>
<evidence type="ECO:0000256" key="2">
    <source>
        <dbReference type="ARBA" id="ARBA00022771"/>
    </source>
</evidence>
<evidence type="ECO:0000259" key="7">
    <source>
        <dbReference type="PROSITE" id="PS50966"/>
    </source>
</evidence>
<dbReference type="InterPro" id="IPR006564">
    <property type="entry name" value="Znf_PMZ"/>
</dbReference>
<evidence type="ECO:0000256" key="4">
    <source>
        <dbReference type="PROSITE-ProRule" id="PRU00047"/>
    </source>
</evidence>
<evidence type="ECO:0000256" key="3">
    <source>
        <dbReference type="ARBA" id="ARBA00022833"/>
    </source>
</evidence>
<dbReference type="PROSITE" id="PS50158">
    <property type="entry name" value="ZF_CCHC"/>
    <property type="match status" value="1"/>
</dbReference>
<dbReference type="AlphaFoldDB" id="A0A2N9G2N9"/>
<accession>A0A2N9G2N9</accession>
<dbReference type="EMBL" id="OIVN01001391">
    <property type="protein sequence ID" value="SPC93441.1"/>
    <property type="molecule type" value="Genomic_DNA"/>
</dbReference>
<dbReference type="GO" id="GO:0003676">
    <property type="term" value="F:nucleic acid binding"/>
    <property type="evidence" value="ECO:0007669"/>
    <property type="project" value="InterPro"/>
</dbReference>
<dbReference type="Pfam" id="PF04434">
    <property type="entry name" value="SWIM"/>
    <property type="match status" value="1"/>
</dbReference>
<feature type="compositionally biased region" description="Acidic residues" evidence="5">
    <location>
        <begin position="198"/>
        <end position="223"/>
    </location>
</feature>
<dbReference type="PROSITE" id="PS50966">
    <property type="entry name" value="ZF_SWIM"/>
    <property type="match status" value="1"/>
</dbReference>
<keyword evidence="2 4" id="KW-0863">Zinc-finger</keyword>
<reference evidence="8" key="1">
    <citation type="submission" date="2018-02" db="EMBL/GenBank/DDBJ databases">
        <authorList>
            <person name="Cohen D.B."/>
            <person name="Kent A.D."/>
        </authorList>
    </citation>
    <scope>NUCLEOTIDE SEQUENCE</scope>
</reference>
<name>A0A2N9G2N9_FAGSY</name>
<proteinExistence type="predicted"/>
<dbReference type="InterPro" id="IPR036875">
    <property type="entry name" value="Znf_CCHC_sf"/>
</dbReference>
<dbReference type="InterPro" id="IPR007527">
    <property type="entry name" value="Znf_SWIM"/>
</dbReference>
<feature type="domain" description="CCHC-type" evidence="6">
    <location>
        <begin position="739"/>
        <end position="754"/>
    </location>
</feature>
<organism evidence="8">
    <name type="scientific">Fagus sylvatica</name>
    <name type="common">Beechnut</name>
    <dbReference type="NCBI Taxonomy" id="28930"/>
    <lineage>
        <taxon>Eukaryota</taxon>
        <taxon>Viridiplantae</taxon>
        <taxon>Streptophyta</taxon>
        <taxon>Embryophyta</taxon>
        <taxon>Tracheophyta</taxon>
        <taxon>Spermatophyta</taxon>
        <taxon>Magnoliopsida</taxon>
        <taxon>eudicotyledons</taxon>
        <taxon>Gunneridae</taxon>
        <taxon>Pentapetalae</taxon>
        <taxon>rosids</taxon>
        <taxon>fabids</taxon>
        <taxon>Fagales</taxon>
        <taxon>Fagaceae</taxon>
        <taxon>Fagus</taxon>
    </lineage>
</organism>
<sequence length="767" mass="88049">MGEIIYGQNGAEYQGSQMKFIRVHRGISFVELETKIFNALQLDNQSHRITVTYRCPQEVISPHINYMTLLITDDDGVNLMFDMLDATPELKGIELYISVEDCVGEGAEPLTQGDGDGLEAEDCVGEDVQQMTVDDTAPFTQPSTVGRRTPQLHEIPTSVEDCGPSTRHEYVPYEVNPLPGVHDTMMLEVTADDEEENADYDNDSYFDDDDNDAYFDDDDDDETTDVHNDEVDDVVPSLKPKSSSFTTNTWDNINDTSFNDEVTPLDSWDKMQELRKKGCFSRVKLSNGCSWRMRACMRSTHGFWEITKYNGPHTCRHPNIRKDGKVFDSNFIEREVRSYVANDQTISVKSLRHHMCTQFGHKISYYKVWDAKQKAIANIYGDWGESYQLLPKFMKALIDSNPGTQVEWKTYWSEDAGSAIFESVFWAFGPSIQGFVHCRPVVCIDATHLYGKYEGKLMIAMATDANNGFIHLPLRLKNMIQRAGEHNQLRKFNATMDSIRHYNKDAADILDKETDVEKWTLAKDGGRRYGAMTTNLSECFNGVLKGARNLPITAMVEFIYFKLVHYFNDRRVKTQAQLTSGQAFSTHAMEIFQKWSEKASLHHVIEFNREEGTFQIQTQPSLTSMNKGNHRHVVKLGDRTCSCGKWQAYHIPCSHVIAACASQHINVYQYIDPFYSLTEMLACYQPHFEPMKDAPYWEEHPNFPMLRPDPRLLRQRGRPKSTRIRNEMDWRENQHKQSCGLCNEEGHNRRKCPNAISNQEAVLPQSW</sequence>
<dbReference type="SMART" id="SM00575">
    <property type="entry name" value="ZnF_PMZ"/>
    <property type="match status" value="1"/>
</dbReference>
<keyword evidence="1" id="KW-0479">Metal-binding</keyword>
<evidence type="ECO:0008006" key="9">
    <source>
        <dbReference type="Google" id="ProtNLM"/>
    </source>
</evidence>
<dbReference type="InterPro" id="IPR001878">
    <property type="entry name" value="Znf_CCHC"/>
</dbReference>
<evidence type="ECO:0000256" key="5">
    <source>
        <dbReference type="SAM" id="MobiDB-lite"/>
    </source>
</evidence>
<gene>
    <name evidence="8" type="ORF">FSB_LOCUS21323</name>
</gene>
<evidence type="ECO:0000259" key="6">
    <source>
        <dbReference type="PROSITE" id="PS50158"/>
    </source>
</evidence>
<dbReference type="PANTHER" id="PTHR31973">
    <property type="entry name" value="POLYPROTEIN, PUTATIVE-RELATED"/>
    <property type="match status" value="1"/>
</dbReference>
<dbReference type="SUPFAM" id="SSF57756">
    <property type="entry name" value="Retrovirus zinc finger-like domains"/>
    <property type="match status" value="1"/>
</dbReference>